<accession>A0A328UCF6</accession>
<dbReference type="Pfam" id="PF00270">
    <property type="entry name" value="DEAD"/>
    <property type="match status" value="1"/>
</dbReference>
<evidence type="ECO:0000256" key="7">
    <source>
        <dbReference type="ARBA" id="ARBA00022833"/>
    </source>
</evidence>
<dbReference type="GO" id="GO:0006270">
    <property type="term" value="P:DNA replication initiation"/>
    <property type="evidence" value="ECO:0007669"/>
    <property type="project" value="TreeGrafter"/>
</dbReference>
<dbReference type="PROSITE" id="PS51194">
    <property type="entry name" value="HELICASE_CTER"/>
    <property type="match status" value="1"/>
</dbReference>
<feature type="binding site" evidence="12">
    <location>
        <position position="524"/>
    </location>
    <ligand>
        <name>Zn(2+)</name>
        <dbReference type="ChEBI" id="CHEBI:29105"/>
        <label>2</label>
    </ligand>
</feature>
<sequence>MVTVAKVAVKNTVYHFDKPFDYLVPDQLLGRNLIGCRVKVPFGTANTERIGMVMACETVEPTAPIKSIAAVLDKAPLLSDEGIALVSWMKQRYFCTYFDAIGLLLPTGINLKLTVRFSFHATPGNCDLGALTAEEKKVVAYLMGRKKAQDKEAILKALALPEQSLILEELAQKGYLKRQNTTVRQIGDATQRMARLKEEGPVCKLTVKQQAVYDLLSESGPASVKEVCYFSGTTPAVVNTLAAKGVLELYEEEIDRNPYVNAESLRQEQKIVLSQEQQTAFDRMYSLYRERAGAVSLLYGVTGSGKTSVFLRLIDQVQAEGDGVIVMVPEISLTPQMVFLFHCRYGKNVAVFHSGLTLAERLDEWKRVRRGEATIAVGTRSAVFAPLDNIGLIIMDEEQEGTYKSESAPRYHARDIAKFRCSYHKALLVLASATPSVESFYNALHNKYQLNRLSTRYGQAELPDVKIVDMNNEVETGNTTAVSRTLYQALHENLAARRQSIILLNRRGYHTFVSCRSCGYVVTCPNCSISMTYHAANKRLMCHYCGYSAPFQTECPQCHSNKVKYAGAGTQRAEEQIQELFPAARILRLDADTTMSKTDYETKLGAFSRKEYDLMIGTQMVAKGLDFENVTLVGVLSADQELYSDDYRSYERTFSLLTQVVGRSGRGRYKGTAIIQTFTPENAIIHLAAQQNYDHFYENEILLRQTMLYPPFSDICLVGFVGVSASKVEKGAHVFLAALAAAMKGTFSDQPLRVLQPTQASVFKVNQKYRYKLIIKCRNSVRFRSMVDQLLKNFLADRRNTGVSIFIDMNPDMIM</sequence>
<comment type="catalytic activity">
    <reaction evidence="12">
        <text>Couples ATP hydrolysis with the unwinding of duplex DNA by translocating in the 3'-5' direction.</text>
        <dbReference type="EC" id="5.6.2.4"/>
    </reaction>
</comment>
<feature type="binding site" evidence="12">
    <location>
        <position position="527"/>
    </location>
    <ligand>
        <name>Zn(2+)</name>
        <dbReference type="ChEBI" id="CHEBI:29105"/>
        <label>2</label>
    </ligand>
</feature>
<dbReference type="InterPro" id="IPR040498">
    <property type="entry name" value="PriA_CRR"/>
</dbReference>
<evidence type="ECO:0000256" key="11">
    <source>
        <dbReference type="ARBA" id="ARBA00048988"/>
    </source>
</evidence>
<dbReference type="InterPro" id="IPR041236">
    <property type="entry name" value="PriA_C"/>
</dbReference>
<dbReference type="HAMAP" id="MF_00983">
    <property type="entry name" value="PriA"/>
    <property type="match status" value="1"/>
</dbReference>
<dbReference type="CDD" id="cd17929">
    <property type="entry name" value="DEXHc_priA"/>
    <property type="match status" value="1"/>
</dbReference>
<name>A0A328UCF6_9FIRM</name>
<dbReference type="NCBIfam" id="NF004066">
    <property type="entry name" value="PRK05580.1-3"/>
    <property type="match status" value="1"/>
</dbReference>
<dbReference type="InterPro" id="IPR001650">
    <property type="entry name" value="Helicase_C-like"/>
</dbReference>
<dbReference type="InterPro" id="IPR041222">
    <property type="entry name" value="PriA_3primeBD"/>
</dbReference>
<comment type="subunit">
    <text evidence="12">Component of the replication restart primosome.</text>
</comment>
<evidence type="ECO:0000256" key="12">
    <source>
        <dbReference type="HAMAP-Rule" id="MF_00983"/>
    </source>
</evidence>
<evidence type="ECO:0000256" key="3">
    <source>
        <dbReference type="ARBA" id="ARBA00022723"/>
    </source>
</evidence>
<dbReference type="Gene3D" id="3.40.1440.60">
    <property type="entry name" value="PriA, 3(prime) DNA-binding domain"/>
    <property type="match status" value="1"/>
</dbReference>
<dbReference type="EMBL" id="QLYR01000005">
    <property type="protein sequence ID" value="RAQ28484.1"/>
    <property type="molecule type" value="Genomic_DNA"/>
</dbReference>
<dbReference type="GO" id="GO:0006269">
    <property type="term" value="P:DNA replication, synthesis of primer"/>
    <property type="evidence" value="ECO:0007669"/>
    <property type="project" value="UniProtKB-KW"/>
</dbReference>
<keyword evidence="16" id="KW-1185">Reference proteome</keyword>
<dbReference type="RefSeq" id="WP_112332867.1">
    <property type="nucleotide sequence ID" value="NZ_JADPHD010000003.1"/>
</dbReference>
<dbReference type="InterPro" id="IPR042115">
    <property type="entry name" value="PriA_3primeBD_sf"/>
</dbReference>
<dbReference type="SUPFAM" id="SSF52540">
    <property type="entry name" value="P-loop containing nucleoside triphosphate hydrolases"/>
    <property type="match status" value="1"/>
</dbReference>
<dbReference type="GO" id="GO:0043138">
    <property type="term" value="F:3'-5' DNA helicase activity"/>
    <property type="evidence" value="ECO:0007669"/>
    <property type="project" value="UniProtKB-EC"/>
</dbReference>
<feature type="binding site" evidence="12">
    <location>
        <position position="515"/>
    </location>
    <ligand>
        <name>Zn(2+)</name>
        <dbReference type="ChEBI" id="CHEBI:29105"/>
        <label>1</label>
    </ligand>
</feature>
<comment type="function">
    <text evidence="12">Initiates the restart of stalled replication forks, which reloads the replicative helicase on sites other than the origin of replication. Recognizes and binds to abandoned replication forks and remodels them to uncover a helicase loading site. Promotes assembly of the primosome at these replication forks.</text>
</comment>
<feature type="domain" description="Helicase C-terminal" evidence="14">
    <location>
        <begin position="550"/>
        <end position="704"/>
    </location>
</feature>
<feature type="binding site" evidence="12">
    <location>
        <position position="545"/>
    </location>
    <ligand>
        <name>Zn(2+)</name>
        <dbReference type="ChEBI" id="CHEBI:29105"/>
        <label>2</label>
    </ligand>
</feature>
<dbReference type="Pfam" id="PF17764">
    <property type="entry name" value="PriA_3primeBD"/>
    <property type="match status" value="1"/>
</dbReference>
<dbReference type="InterPro" id="IPR027417">
    <property type="entry name" value="P-loop_NTPase"/>
</dbReference>
<proteinExistence type="inferred from homology"/>
<dbReference type="GO" id="GO:0003677">
    <property type="term" value="F:DNA binding"/>
    <property type="evidence" value="ECO:0007669"/>
    <property type="project" value="UniProtKB-UniRule"/>
</dbReference>
<evidence type="ECO:0000259" key="13">
    <source>
        <dbReference type="PROSITE" id="PS51192"/>
    </source>
</evidence>
<dbReference type="Pfam" id="PF18319">
    <property type="entry name" value="Zn_ribbon_PriA"/>
    <property type="match status" value="1"/>
</dbReference>
<dbReference type="SMART" id="SM00487">
    <property type="entry name" value="DEXDc"/>
    <property type="match status" value="1"/>
</dbReference>
<comment type="catalytic activity">
    <reaction evidence="11 12">
        <text>ATP + H2O = ADP + phosphate + H(+)</text>
        <dbReference type="Rhea" id="RHEA:13065"/>
        <dbReference type="ChEBI" id="CHEBI:15377"/>
        <dbReference type="ChEBI" id="CHEBI:15378"/>
        <dbReference type="ChEBI" id="CHEBI:30616"/>
        <dbReference type="ChEBI" id="CHEBI:43474"/>
        <dbReference type="ChEBI" id="CHEBI:456216"/>
        <dbReference type="EC" id="5.6.2.4"/>
    </reaction>
</comment>
<dbReference type="PANTHER" id="PTHR30580:SF0">
    <property type="entry name" value="PRIMOSOMAL PROTEIN N"/>
    <property type="match status" value="1"/>
</dbReference>
<protein>
    <recommendedName>
        <fullName evidence="12">Replication restart protein PriA</fullName>
    </recommendedName>
    <alternativeName>
        <fullName evidence="12">ATP-dependent DNA helicase PriA</fullName>
        <ecNumber evidence="12">5.6.2.4</ecNumber>
    </alternativeName>
    <alternativeName>
        <fullName evidence="12">DNA 3'-5' helicase PriA</fullName>
    </alternativeName>
</protein>
<dbReference type="PANTHER" id="PTHR30580">
    <property type="entry name" value="PRIMOSOMAL PROTEIN N"/>
    <property type="match status" value="1"/>
</dbReference>
<dbReference type="InterPro" id="IPR005259">
    <property type="entry name" value="PriA"/>
</dbReference>
<keyword evidence="6 12" id="KW-0347">Helicase</keyword>
<evidence type="ECO:0000313" key="16">
    <source>
        <dbReference type="Proteomes" id="UP000249377"/>
    </source>
</evidence>
<feature type="binding site" evidence="12">
    <location>
        <position position="555"/>
    </location>
    <ligand>
        <name>Zn(2+)</name>
        <dbReference type="ChEBI" id="CHEBI:29105"/>
        <label>1</label>
    </ligand>
</feature>
<keyword evidence="5 12" id="KW-0378">Hydrolase</keyword>
<evidence type="ECO:0000256" key="8">
    <source>
        <dbReference type="ARBA" id="ARBA00022840"/>
    </source>
</evidence>
<evidence type="ECO:0000256" key="5">
    <source>
        <dbReference type="ARBA" id="ARBA00022801"/>
    </source>
</evidence>
<keyword evidence="9 12" id="KW-0238">DNA-binding</keyword>
<evidence type="ECO:0000256" key="2">
    <source>
        <dbReference type="ARBA" id="ARBA00022705"/>
    </source>
</evidence>
<feature type="binding site" evidence="12">
    <location>
        <position position="518"/>
    </location>
    <ligand>
        <name>Zn(2+)</name>
        <dbReference type="ChEBI" id="CHEBI:29105"/>
        <label>1</label>
    </ligand>
</feature>
<gene>
    <name evidence="12" type="primary">priA</name>
    <name evidence="15" type="ORF">DPQ25_09170</name>
</gene>
<dbReference type="PROSITE" id="PS51192">
    <property type="entry name" value="HELICASE_ATP_BIND_1"/>
    <property type="match status" value="1"/>
</dbReference>
<keyword evidence="7 12" id="KW-0862">Zinc</keyword>
<keyword evidence="8 12" id="KW-0067">ATP-binding</keyword>
<dbReference type="SMART" id="SM00490">
    <property type="entry name" value="HELICc"/>
    <property type="match status" value="1"/>
</dbReference>
<dbReference type="CDD" id="cd18804">
    <property type="entry name" value="SF2_C_priA"/>
    <property type="match status" value="1"/>
</dbReference>
<dbReference type="Proteomes" id="UP000249377">
    <property type="component" value="Unassembled WGS sequence"/>
</dbReference>
<keyword evidence="1 12" id="KW-0639">Primosome</keyword>
<keyword evidence="3 12" id="KW-0479">Metal-binding</keyword>
<dbReference type="GO" id="GO:0005524">
    <property type="term" value="F:ATP binding"/>
    <property type="evidence" value="ECO:0007669"/>
    <property type="project" value="UniProtKB-UniRule"/>
</dbReference>
<dbReference type="InterPro" id="IPR014001">
    <property type="entry name" value="Helicase_ATP-bd"/>
</dbReference>
<feature type="binding site" evidence="12">
    <location>
        <position position="542"/>
    </location>
    <ligand>
        <name>Zn(2+)</name>
        <dbReference type="ChEBI" id="CHEBI:29105"/>
        <label>2</label>
    </ligand>
</feature>
<evidence type="ECO:0000256" key="9">
    <source>
        <dbReference type="ARBA" id="ARBA00023125"/>
    </source>
</evidence>
<keyword evidence="10 12" id="KW-0413">Isomerase</keyword>
<evidence type="ECO:0000256" key="4">
    <source>
        <dbReference type="ARBA" id="ARBA00022741"/>
    </source>
</evidence>
<feature type="domain" description="Helicase ATP-binding" evidence="13">
    <location>
        <begin position="287"/>
        <end position="453"/>
    </location>
</feature>
<dbReference type="InterPro" id="IPR011545">
    <property type="entry name" value="DEAD/DEAH_box_helicase_dom"/>
</dbReference>
<keyword evidence="4 12" id="KW-0547">Nucleotide-binding</keyword>
<dbReference type="FunFam" id="3.40.50.300:FF:000489">
    <property type="entry name" value="Primosome assembly protein PriA"/>
    <property type="match status" value="1"/>
</dbReference>
<evidence type="ECO:0000313" key="15">
    <source>
        <dbReference type="EMBL" id="RAQ28484.1"/>
    </source>
</evidence>
<dbReference type="Gene3D" id="3.40.50.300">
    <property type="entry name" value="P-loop containing nucleotide triphosphate hydrolases"/>
    <property type="match status" value="2"/>
</dbReference>
<evidence type="ECO:0000256" key="1">
    <source>
        <dbReference type="ARBA" id="ARBA00022515"/>
    </source>
</evidence>
<organism evidence="15 16">
    <name type="scientific">Hydrogeniiclostridium mannosilyticum</name>
    <dbReference type="NCBI Taxonomy" id="2764322"/>
    <lineage>
        <taxon>Bacteria</taxon>
        <taxon>Bacillati</taxon>
        <taxon>Bacillota</taxon>
        <taxon>Clostridia</taxon>
        <taxon>Eubacteriales</taxon>
        <taxon>Acutalibacteraceae</taxon>
        <taxon>Hydrogeniiclostridium</taxon>
    </lineage>
</organism>
<evidence type="ECO:0000259" key="14">
    <source>
        <dbReference type="PROSITE" id="PS51194"/>
    </source>
</evidence>
<comment type="similarity">
    <text evidence="12">Belongs to the helicase family. PriA subfamily.</text>
</comment>
<feature type="binding site" evidence="12">
    <location>
        <position position="558"/>
    </location>
    <ligand>
        <name>Zn(2+)</name>
        <dbReference type="ChEBI" id="CHEBI:29105"/>
        <label>1</label>
    </ligand>
</feature>
<evidence type="ECO:0000256" key="6">
    <source>
        <dbReference type="ARBA" id="ARBA00022806"/>
    </source>
</evidence>
<dbReference type="EC" id="5.6.2.4" evidence="12"/>
<dbReference type="Pfam" id="PF00271">
    <property type="entry name" value="Helicase_C"/>
    <property type="match status" value="1"/>
</dbReference>
<dbReference type="AlphaFoldDB" id="A0A328UCF6"/>
<evidence type="ECO:0000256" key="10">
    <source>
        <dbReference type="ARBA" id="ARBA00023235"/>
    </source>
</evidence>
<comment type="caution">
    <text evidence="15">The sequence shown here is derived from an EMBL/GenBank/DDBJ whole genome shotgun (WGS) entry which is preliminary data.</text>
</comment>
<keyword evidence="2 12" id="KW-0235">DNA replication</keyword>
<dbReference type="NCBIfam" id="TIGR00595">
    <property type="entry name" value="priA"/>
    <property type="match status" value="1"/>
</dbReference>
<dbReference type="GO" id="GO:0006310">
    <property type="term" value="P:DNA recombination"/>
    <property type="evidence" value="ECO:0007669"/>
    <property type="project" value="InterPro"/>
</dbReference>
<dbReference type="GO" id="GO:0006302">
    <property type="term" value="P:double-strand break repair"/>
    <property type="evidence" value="ECO:0007669"/>
    <property type="project" value="InterPro"/>
</dbReference>
<dbReference type="Pfam" id="PF18074">
    <property type="entry name" value="PriA_C"/>
    <property type="match status" value="1"/>
</dbReference>
<reference evidence="15 16" key="1">
    <citation type="submission" date="2018-06" db="EMBL/GenBank/DDBJ databases">
        <title>Noncontiguous genome sequence of Ruminococcaceae bacterium ASD2818.</title>
        <authorList>
            <person name="Chaplin A.V."/>
            <person name="Sokolova S.R."/>
            <person name="Kochetkova T.O."/>
            <person name="Goltsov A.Y."/>
            <person name="Trofimov D.Y."/>
            <person name="Efimov B.A."/>
        </authorList>
    </citation>
    <scope>NUCLEOTIDE SEQUENCE [LARGE SCALE GENOMIC DNA]</scope>
    <source>
        <strain evidence="15 16">ASD2818</strain>
    </source>
</reference>
<dbReference type="GO" id="GO:1990077">
    <property type="term" value="C:primosome complex"/>
    <property type="evidence" value="ECO:0007669"/>
    <property type="project" value="UniProtKB-UniRule"/>
</dbReference>
<comment type="cofactor">
    <cofactor evidence="12">
        <name>Zn(2+)</name>
        <dbReference type="ChEBI" id="CHEBI:29105"/>
    </cofactor>
    <text evidence="12">Binds 2 zinc ions per subunit.</text>
</comment>
<dbReference type="GO" id="GO:0016887">
    <property type="term" value="F:ATP hydrolysis activity"/>
    <property type="evidence" value="ECO:0007669"/>
    <property type="project" value="RHEA"/>
</dbReference>
<dbReference type="GO" id="GO:0008270">
    <property type="term" value="F:zinc ion binding"/>
    <property type="evidence" value="ECO:0007669"/>
    <property type="project" value="UniProtKB-UniRule"/>
</dbReference>